<dbReference type="Proteomes" id="UP001519460">
    <property type="component" value="Unassembled WGS sequence"/>
</dbReference>
<accession>A0ABD0LDY5</accession>
<evidence type="ECO:0000313" key="1">
    <source>
        <dbReference type="EMBL" id="KAK7497371.1"/>
    </source>
</evidence>
<gene>
    <name evidence="1" type="ORF">BaRGS_00011415</name>
</gene>
<feature type="non-terminal residue" evidence="1">
    <location>
        <position position="1"/>
    </location>
</feature>
<sequence>PSTCDTPHRQSGVSCPCLVLHHTILGESSVASRPSPLRSHRIDLIKLGGGSELSHR</sequence>
<dbReference type="AlphaFoldDB" id="A0ABD0LDY5"/>
<protein>
    <submittedName>
        <fullName evidence="1">Uncharacterized protein</fullName>
    </submittedName>
</protein>
<reference evidence="1 2" key="1">
    <citation type="journal article" date="2023" name="Sci. Data">
        <title>Genome assembly of the Korean intertidal mud-creeper Batillaria attramentaria.</title>
        <authorList>
            <person name="Patra A.K."/>
            <person name="Ho P.T."/>
            <person name="Jun S."/>
            <person name="Lee S.J."/>
            <person name="Kim Y."/>
            <person name="Won Y.J."/>
        </authorList>
    </citation>
    <scope>NUCLEOTIDE SEQUENCE [LARGE SCALE GENOMIC DNA]</scope>
    <source>
        <strain evidence="1">Wonlab-2016</strain>
    </source>
</reference>
<proteinExistence type="predicted"/>
<name>A0ABD0LDY5_9CAEN</name>
<dbReference type="EMBL" id="JACVVK020000059">
    <property type="protein sequence ID" value="KAK7497371.1"/>
    <property type="molecule type" value="Genomic_DNA"/>
</dbReference>
<organism evidence="1 2">
    <name type="scientific">Batillaria attramentaria</name>
    <dbReference type="NCBI Taxonomy" id="370345"/>
    <lineage>
        <taxon>Eukaryota</taxon>
        <taxon>Metazoa</taxon>
        <taxon>Spiralia</taxon>
        <taxon>Lophotrochozoa</taxon>
        <taxon>Mollusca</taxon>
        <taxon>Gastropoda</taxon>
        <taxon>Caenogastropoda</taxon>
        <taxon>Sorbeoconcha</taxon>
        <taxon>Cerithioidea</taxon>
        <taxon>Batillariidae</taxon>
        <taxon>Batillaria</taxon>
    </lineage>
</organism>
<evidence type="ECO:0000313" key="2">
    <source>
        <dbReference type="Proteomes" id="UP001519460"/>
    </source>
</evidence>
<feature type="non-terminal residue" evidence="1">
    <location>
        <position position="56"/>
    </location>
</feature>
<keyword evidence="2" id="KW-1185">Reference proteome</keyword>
<comment type="caution">
    <text evidence="1">The sequence shown here is derived from an EMBL/GenBank/DDBJ whole genome shotgun (WGS) entry which is preliminary data.</text>
</comment>